<reference evidence="1" key="2">
    <citation type="journal article" date="2015" name="Data Brief">
        <title>Shoot transcriptome of the giant reed, Arundo donax.</title>
        <authorList>
            <person name="Barrero R.A."/>
            <person name="Guerrero F.D."/>
            <person name="Moolhuijzen P."/>
            <person name="Goolsby J.A."/>
            <person name="Tidwell J."/>
            <person name="Bellgard S.E."/>
            <person name="Bellgard M.I."/>
        </authorList>
    </citation>
    <scope>NUCLEOTIDE SEQUENCE</scope>
    <source>
        <tissue evidence="1">Shoot tissue taken approximately 20 cm above the soil surface</tissue>
    </source>
</reference>
<organism evidence="1">
    <name type="scientific">Arundo donax</name>
    <name type="common">Giant reed</name>
    <name type="synonym">Donax arundinaceus</name>
    <dbReference type="NCBI Taxonomy" id="35708"/>
    <lineage>
        <taxon>Eukaryota</taxon>
        <taxon>Viridiplantae</taxon>
        <taxon>Streptophyta</taxon>
        <taxon>Embryophyta</taxon>
        <taxon>Tracheophyta</taxon>
        <taxon>Spermatophyta</taxon>
        <taxon>Magnoliopsida</taxon>
        <taxon>Liliopsida</taxon>
        <taxon>Poales</taxon>
        <taxon>Poaceae</taxon>
        <taxon>PACMAD clade</taxon>
        <taxon>Arundinoideae</taxon>
        <taxon>Arundineae</taxon>
        <taxon>Arundo</taxon>
    </lineage>
</organism>
<protein>
    <submittedName>
        <fullName evidence="1">Uncharacterized protein</fullName>
    </submittedName>
</protein>
<reference evidence="1" key="1">
    <citation type="submission" date="2014-09" db="EMBL/GenBank/DDBJ databases">
        <authorList>
            <person name="Magalhaes I.L.F."/>
            <person name="Oliveira U."/>
            <person name="Santos F.R."/>
            <person name="Vidigal T.H.D.A."/>
            <person name="Brescovit A.D."/>
            <person name="Santos A.J."/>
        </authorList>
    </citation>
    <scope>NUCLEOTIDE SEQUENCE</scope>
    <source>
        <tissue evidence="1">Shoot tissue taken approximately 20 cm above the soil surface</tissue>
    </source>
</reference>
<proteinExistence type="predicted"/>
<dbReference type="EMBL" id="GBRH01268568">
    <property type="protein sequence ID" value="JAD29327.1"/>
    <property type="molecule type" value="Transcribed_RNA"/>
</dbReference>
<evidence type="ECO:0000313" key="1">
    <source>
        <dbReference type="EMBL" id="JAD29327.1"/>
    </source>
</evidence>
<dbReference type="AlphaFoldDB" id="A0A0A8Z393"/>
<name>A0A0A8Z393_ARUDO</name>
<accession>A0A0A8Z393</accession>
<sequence length="21" mass="2425">MSCSMHNQVNDLLIKLAIYCQ</sequence>